<evidence type="ECO:0000256" key="2">
    <source>
        <dbReference type="ARBA" id="ARBA00022475"/>
    </source>
</evidence>
<dbReference type="InterPro" id="IPR032694">
    <property type="entry name" value="CopC/D"/>
</dbReference>
<dbReference type="GO" id="GO:0006825">
    <property type="term" value="P:copper ion transport"/>
    <property type="evidence" value="ECO:0007669"/>
    <property type="project" value="InterPro"/>
</dbReference>
<evidence type="ECO:0000256" key="4">
    <source>
        <dbReference type="ARBA" id="ARBA00022989"/>
    </source>
</evidence>
<dbReference type="AlphaFoldDB" id="A0A255DW29"/>
<reference evidence="7 8" key="1">
    <citation type="submission" date="2017-07" db="EMBL/GenBank/DDBJ databases">
        <title>The new phylogeny of genus Mycobacterium.</title>
        <authorList>
            <person name="Tortoli E."/>
            <person name="Trovato A."/>
            <person name="Cirillo D.M."/>
        </authorList>
    </citation>
    <scope>NUCLEOTIDE SEQUENCE [LARGE SCALE GENOMIC DNA]</scope>
    <source>
        <strain evidence="7 8">ATCC 33027</strain>
    </source>
</reference>
<dbReference type="EMBL" id="NOZR01000004">
    <property type="protein sequence ID" value="OYN81222.1"/>
    <property type="molecule type" value="Genomic_DNA"/>
</dbReference>
<evidence type="ECO:0000313" key="8">
    <source>
        <dbReference type="Proteomes" id="UP000216063"/>
    </source>
</evidence>
<evidence type="ECO:0000313" key="7">
    <source>
        <dbReference type="EMBL" id="OYN81222.1"/>
    </source>
</evidence>
<keyword evidence="4" id="KW-1133">Transmembrane helix</keyword>
<accession>A0A255DW29</accession>
<dbReference type="Pfam" id="PF05425">
    <property type="entry name" value="CopD"/>
    <property type="match status" value="1"/>
</dbReference>
<dbReference type="PANTHER" id="PTHR34820:SF4">
    <property type="entry name" value="INNER MEMBRANE PROTEIN YEBZ"/>
    <property type="match status" value="1"/>
</dbReference>
<dbReference type="RefSeq" id="WP_094477701.1">
    <property type="nucleotide sequence ID" value="NZ_NOZR01000004.1"/>
</dbReference>
<keyword evidence="5" id="KW-0472">Membrane</keyword>
<keyword evidence="3" id="KW-0812">Transmembrane</keyword>
<dbReference type="OrthoDB" id="3851286at2"/>
<keyword evidence="2" id="KW-1003">Cell membrane</keyword>
<gene>
    <name evidence="7" type="ORF">CG716_06745</name>
</gene>
<evidence type="ECO:0000256" key="5">
    <source>
        <dbReference type="ARBA" id="ARBA00023136"/>
    </source>
</evidence>
<dbReference type="InterPro" id="IPR008457">
    <property type="entry name" value="Cu-R_CopD_dom"/>
</dbReference>
<evidence type="ECO:0000259" key="6">
    <source>
        <dbReference type="Pfam" id="PF05425"/>
    </source>
</evidence>
<name>A0A255DW29_9MYCO</name>
<protein>
    <recommendedName>
        <fullName evidence="6">Copper resistance protein D domain-containing protein</fullName>
    </recommendedName>
</protein>
<dbReference type="PANTHER" id="PTHR34820">
    <property type="entry name" value="INNER MEMBRANE PROTEIN YEBZ"/>
    <property type="match status" value="1"/>
</dbReference>
<dbReference type="GO" id="GO:0005886">
    <property type="term" value="C:plasma membrane"/>
    <property type="evidence" value="ECO:0007669"/>
    <property type="project" value="UniProtKB-SubCell"/>
</dbReference>
<dbReference type="Proteomes" id="UP000216063">
    <property type="component" value="Unassembled WGS sequence"/>
</dbReference>
<organism evidence="7 8">
    <name type="scientific">Mycolicibacterium sphagni</name>
    <dbReference type="NCBI Taxonomy" id="1786"/>
    <lineage>
        <taxon>Bacteria</taxon>
        <taxon>Bacillati</taxon>
        <taxon>Actinomycetota</taxon>
        <taxon>Actinomycetes</taxon>
        <taxon>Mycobacteriales</taxon>
        <taxon>Mycobacteriaceae</taxon>
        <taxon>Mycolicibacterium</taxon>
    </lineage>
</organism>
<comment type="subcellular location">
    <subcellularLocation>
        <location evidence="1">Cell membrane</location>
        <topology evidence="1">Multi-pass membrane protein</topology>
    </subcellularLocation>
</comment>
<comment type="caution">
    <text evidence="7">The sequence shown here is derived from an EMBL/GenBank/DDBJ whole genome shotgun (WGS) entry which is preliminary data.</text>
</comment>
<evidence type="ECO:0000256" key="3">
    <source>
        <dbReference type="ARBA" id="ARBA00022692"/>
    </source>
</evidence>
<sequence length="343" mass="36025">MPGATPPTPAAIAVVTAVVYYLSVSLPLGIGMAVGALAIPESRGGLVSRGTRSLALPAAVIVVLAIVLQFHAAARVTAMTVVEYAALALSACGLVAMRWTHSRILASGVAIIAILAAVIPNIPLTPIAPNRMATTILTTTHLLAAMTWAGGLLILGTTAIVLRRNVSQVFDDDRVATDWAQIWERFSLVALVAVGALIVSGTWLAWNHVGTPSQFFTTSYGRFLGVKLILVLALLSAGAYNVRVLLPRIRVLKRDGDQRGLFHLAAQHFPAVVLGEGLLAIGVLTVVPFLRGSARTEAGWPSAGPFDMSTFATGLALIAFVAVAMWAGTRRSVRPPRPSRPAL</sequence>
<proteinExistence type="predicted"/>
<keyword evidence="8" id="KW-1185">Reference proteome</keyword>
<evidence type="ECO:0000256" key="1">
    <source>
        <dbReference type="ARBA" id="ARBA00004651"/>
    </source>
</evidence>
<feature type="domain" description="Copper resistance protein D" evidence="6">
    <location>
        <begin position="181"/>
        <end position="284"/>
    </location>
</feature>